<reference evidence="1 2" key="1">
    <citation type="submission" date="2019-09" db="EMBL/GenBank/DDBJ databases">
        <title>YIM 132548 draft genome.</title>
        <authorList>
            <person name="Jiang L."/>
        </authorList>
    </citation>
    <scope>NUCLEOTIDE SEQUENCE [LARGE SCALE GENOMIC DNA]</scope>
    <source>
        <strain evidence="1 2">YIM 132548</strain>
    </source>
</reference>
<keyword evidence="2" id="KW-1185">Reference proteome</keyword>
<dbReference type="EMBL" id="VZZJ01000012">
    <property type="protein sequence ID" value="KAB1072567.1"/>
    <property type="molecule type" value="Genomic_DNA"/>
</dbReference>
<accession>A0A6N6MUN4</accession>
<dbReference type="RefSeq" id="WP_150964457.1">
    <property type="nucleotide sequence ID" value="NZ_VZZJ01000012.1"/>
</dbReference>
<comment type="caution">
    <text evidence="1">The sequence shown here is derived from an EMBL/GenBank/DDBJ whole genome shotgun (WGS) entry which is preliminary data.</text>
</comment>
<name>A0A6N6MUN4_9HYPH</name>
<dbReference type="AlphaFoldDB" id="A0A6N6MUN4"/>
<evidence type="ECO:0000313" key="1">
    <source>
        <dbReference type="EMBL" id="KAB1072567.1"/>
    </source>
</evidence>
<gene>
    <name evidence="1" type="ORF">F6X51_14820</name>
</gene>
<proteinExistence type="predicted"/>
<dbReference type="Proteomes" id="UP000441523">
    <property type="component" value="Unassembled WGS sequence"/>
</dbReference>
<evidence type="ECO:0000313" key="2">
    <source>
        <dbReference type="Proteomes" id="UP000441523"/>
    </source>
</evidence>
<organism evidence="1 2">
    <name type="scientific">Methylobacterium planeticum</name>
    <dbReference type="NCBI Taxonomy" id="2615211"/>
    <lineage>
        <taxon>Bacteria</taxon>
        <taxon>Pseudomonadati</taxon>
        <taxon>Pseudomonadota</taxon>
        <taxon>Alphaproteobacteria</taxon>
        <taxon>Hyphomicrobiales</taxon>
        <taxon>Methylobacteriaceae</taxon>
        <taxon>Methylobacterium</taxon>
    </lineage>
</organism>
<protein>
    <submittedName>
        <fullName evidence="1">Uncharacterized protein</fullName>
    </submittedName>
</protein>
<sequence>MLALGVGAFGLYRYGEPYWTAGAVRLMDAGSNVQKSVQASASSFFGSPDAFSIACLERGGTVVQVRSSQGASVQRCAVKFDDGLQR</sequence>